<evidence type="ECO:0000256" key="1">
    <source>
        <dbReference type="ARBA" id="ARBA00022737"/>
    </source>
</evidence>
<dbReference type="RefSeq" id="XP_062775795.1">
    <property type="nucleotide sequence ID" value="XM_062919744.1"/>
</dbReference>
<name>A0AAX4I5W0_9PEZI</name>
<dbReference type="InterPro" id="IPR002110">
    <property type="entry name" value="Ankyrin_rpt"/>
</dbReference>
<evidence type="ECO:0000256" key="3">
    <source>
        <dbReference type="PROSITE-ProRule" id="PRU00023"/>
    </source>
</evidence>
<dbReference type="InterPro" id="IPR036770">
    <property type="entry name" value="Ankyrin_rpt-contain_sf"/>
</dbReference>
<dbReference type="PROSITE" id="PS50297">
    <property type="entry name" value="ANK_REP_REGION"/>
    <property type="match status" value="1"/>
</dbReference>
<dbReference type="InterPro" id="IPR050745">
    <property type="entry name" value="Multifunctional_regulatory"/>
</dbReference>
<protein>
    <submittedName>
        <fullName evidence="6">Fungal domain of STAND protein</fullName>
    </submittedName>
</protein>
<dbReference type="Gene3D" id="1.25.40.20">
    <property type="entry name" value="Ankyrin repeat-containing domain"/>
    <property type="match status" value="1"/>
</dbReference>
<evidence type="ECO:0000256" key="4">
    <source>
        <dbReference type="SAM" id="MobiDB-lite"/>
    </source>
</evidence>
<reference evidence="7" key="1">
    <citation type="journal article" date="2023" name="bioRxiv">
        <title>Complete genome of the Medicago anthracnose fungus, Colletotrichum destructivum, reveals a mini-chromosome-like region within a core chromosome.</title>
        <authorList>
            <person name="Lapalu N."/>
            <person name="Simon A."/>
            <person name="Lu A."/>
            <person name="Plaumann P.-L."/>
            <person name="Amselem J."/>
            <person name="Pigne S."/>
            <person name="Auger A."/>
            <person name="Koch C."/>
            <person name="Dallery J.-F."/>
            <person name="O'Connell R.J."/>
        </authorList>
    </citation>
    <scope>NUCLEOTIDE SEQUENCE [LARGE SCALE GENOMIC DNA]</scope>
    <source>
        <strain evidence="7">CBS 520.97</strain>
    </source>
</reference>
<accession>A0AAX4I5W0</accession>
<feature type="repeat" description="ANK" evidence="3">
    <location>
        <begin position="538"/>
        <end position="570"/>
    </location>
</feature>
<feature type="compositionally biased region" description="Acidic residues" evidence="4">
    <location>
        <begin position="727"/>
        <end position="744"/>
    </location>
</feature>
<dbReference type="PROSITE" id="PS50088">
    <property type="entry name" value="ANK_REPEAT"/>
    <property type="match status" value="1"/>
</dbReference>
<dbReference type="SUPFAM" id="SSF48403">
    <property type="entry name" value="Ankyrin repeat"/>
    <property type="match status" value="1"/>
</dbReference>
<organism evidence="6 7">
    <name type="scientific">Colletotrichum destructivum</name>
    <dbReference type="NCBI Taxonomy" id="34406"/>
    <lineage>
        <taxon>Eukaryota</taxon>
        <taxon>Fungi</taxon>
        <taxon>Dikarya</taxon>
        <taxon>Ascomycota</taxon>
        <taxon>Pezizomycotina</taxon>
        <taxon>Sordariomycetes</taxon>
        <taxon>Hypocreomycetidae</taxon>
        <taxon>Glomerellales</taxon>
        <taxon>Glomerellaceae</taxon>
        <taxon>Colletotrichum</taxon>
        <taxon>Colletotrichum destructivum species complex</taxon>
    </lineage>
</organism>
<dbReference type="InterPro" id="IPR031348">
    <property type="entry name" value="PigL_N"/>
</dbReference>
<proteinExistence type="predicted"/>
<dbReference type="PANTHER" id="PTHR24189:SF50">
    <property type="entry name" value="ANKYRIN REPEAT AND SOCS BOX PROTEIN 2"/>
    <property type="match status" value="1"/>
</dbReference>
<sequence>MEVGASLVAFIGFGLTSIKTFHKFVTSIKDGPQRLQDLARALDSLRAAYERTQALQELPGILESSPSLLEQLRRCNDDVDRFSKTLVKMQIQPGERLYSTLRKKFKLPLCEDEIRDMLSIFSGHVSSFTLEISVLDIRIAHSNSSGISQVITGTEHQSNMMKQQHTSLKEIKEDVFRSSSQIEHVQTVVNALALKVENLPAVSTQHSTSILDMLVNLEGKVNELSLREQQMFDDTLRSVSAFDIAPCSGRNMESSNARVVGSIHRLSALLDKKNRDAKSDETQDIIDDLETLLQQMDMVFQHVEPGELMSHRKGFRGVEKDHCMDMKQAIKVLKGSLKLKLNPQTWSQRGPLSGKITKRKDNIALYQSQLGDWLVSTRRQWRSCGTQAEDKEHQKYSATISFKPTAQGGSHHIKVSIQQLQQANGFYAFTPVVSIGRIRPSNSRVFQCIKLGLFDEFFRLIATGEASLQDRDEKGAPLLHNTFNCLLAAGADPTLRCNGNPNQGELHFSLASYGDEPVFESLLSLDGIFFNVNDRDTDGQTLLHHSLLYARTAHISALIKLGADVNAKSFSGQSCLHYFMQTLRMIDFGFGSDVAALAILIEAGADIFSRDNEGRSIWETATENQEEGSYARDALDSVLVSYGYHAEVSRFAEEVPRHAIYVRDWYSRDDFEKLWAGNEHLCPYYDDEAFGLGRASFRHHGRHDESSDSSYDVEELKEKEYGNTGSEENEYSDSGEDEVLESEEGEKPASQQTEPDEATSPLEGSLTGIAKQMDSEPESPTGSGSQDSPSRYLHEVPRDNGQQVPLSASVASWLSTSRSPGETVLSNASPRGHGAVSHGVVSHVFDAEHADEIFHNPWTEG</sequence>
<dbReference type="PANTHER" id="PTHR24189">
    <property type="entry name" value="MYOTROPHIN"/>
    <property type="match status" value="1"/>
</dbReference>
<feature type="domain" description="Azaphilone pigments biosynthesis cluster protein L N-terminal" evidence="5">
    <location>
        <begin position="3"/>
        <end position="139"/>
    </location>
</feature>
<keyword evidence="2 3" id="KW-0040">ANK repeat</keyword>
<evidence type="ECO:0000313" key="7">
    <source>
        <dbReference type="Proteomes" id="UP001322277"/>
    </source>
</evidence>
<dbReference type="Pfam" id="PF17111">
    <property type="entry name" value="PigL_N"/>
    <property type="match status" value="1"/>
</dbReference>
<evidence type="ECO:0000313" key="6">
    <source>
        <dbReference type="EMBL" id="WQF78571.1"/>
    </source>
</evidence>
<gene>
    <name evidence="6" type="ORF">CDEST_03585</name>
</gene>
<dbReference type="AlphaFoldDB" id="A0AAX4I5W0"/>
<feature type="region of interest" description="Disordered" evidence="4">
    <location>
        <begin position="699"/>
        <end position="809"/>
    </location>
</feature>
<dbReference type="Proteomes" id="UP001322277">
    <property type="component" value="Chromosome 2"/>
</dbReference>
<dbReference type="GeneID" id="87940088"/>
<dbReference type="KEGG" id="cdet:87940088"/>
<keyword evidence="7" id="KW-1185">Reference proteome</keyword>
<dbReference type="SMART" id="SM00248">
    <property type="entry name" value="ANK"/>
    <property type="match status" value="2"/>
</dbReference>
<dbReference type="EMBL" id="CP137306">
    <property type="protein sequence ID" value="WQF78571.1"/>
    <property type="molecule type" value="Genomic_DNA"/>
</dbReference>
<feature type="compositionally biased region" description="Polar residues" evidence="4">
    <location>
        <begin position="800"/>
        <end position="809"/>
    </location>
</feature>
<evidence type="ECO:0000256" key="2">
    <source>
        <dbReference type="ARBA" id="ARBA00023043"/>
    </source>
</evidence>
<feature type="compositionally biased region" description="Polar residues" evidence="4">
    <location>
        <begin position="778"/>
        <end position="789"/>
    </location>
</feature>
<keyword evidence="1" id="KW-0677">Repeat</keyword>
<evidence type="ECO:0000259" key="5">
    <source>
        <dbReference type="Pfam" id="PF17111"/>
    </source>
</evidence>